<keyword evidence="1 6" id="KW-0813">Transport</keyword>
<dbReference type="InterPro" id="IPR000971">
    <property type="entry name" value="Globin"/>
</dbReference>
<dbReference type="Proteomes" id="UP000728032">
    <property type="component" value="Unassembled WGS sequence"/>
</dbReference>
<evidence type="ECO:0000256" key="2">
    <source>
        <dbReference type="ARBA" id="ARBA00022617"/>
    </source>
</evidence>
<keyword evidence="4" id="KW-0479">Metal-binding</keyword>
<keyword evidence="9" id="KW-1185">Reference proteome</keyword>
<gene>
    <name evidence="8" type="ORF">ONB1V03_LOCUS6160</name>
</gene>
<dbReference type="InterPro" id="IPR012292">
    <property type="entry name" value="Globin/Proto"/>
</dbReference>
<evidence type="ECO:0000256" key="4">
    <source>
        <dbReference type="ARBA" id="ARBA00022723"/>
    </source>
</evidence>
<dbReference type="EMBL" id="CAJPVJ010002682">
    <property type="protein sequence ID" value="CAG2166645.1"/>
    <property type="molecule type" value="Genomic_DNA"/>
</dbReference>
<dbReference type="PANTHER" id="PTHR47217">
    <property type="entry name" value="GLOBIN-LIKE PROTEIN"/>
    <property type="match status" value="1"/>
</dbReference>
<keyword evidence="3 6" id="KW-0561">Oxygen transport</keyword>
<dbReference type="AlphaFoldDB" id="A0A7R9QIW7"/>
<dbReference type="PROSITE" id="PS01033">
    <property type="entry name" value="GLOBIN"/>
    <property type="match status" value="1"/>
</dbReference>
<accession>A0A7R9QIW7</accession>
<evidence type="ECO:0000256" key="3">
    <source>
        <dbReference type="ARBA" id="ARBA00022621"/>
    </source>
</evidence>
<dbReference type="Gene3D" id="1.10.490.10">
    <property type="entry name" value="Globins"/>
    <property type="match status" value="2"/>
</dbReference>
<evidence type="ECO:0000256" key="5">
    <source>
        <dbReference type="ARBA" id="ARBA00023004"/>
    </source>
</evidence>
<dbReference type="GO" id="GO:0019825">
    <property type="term" value="F:oxygen binding"/>
    <property type="evidence" value="ECO:0007669"/>
    <property type="project" value="InterPro"/>
</dbReference>
<dbReference type="InterPro" id="IPR009050">
    <property type="entry name" value="Globin-like_sf"/>
</dbReference>
<dbReference type="CDD" id="cd01040">
    <property type="entry name" value="Mb-like"/>
    <property type="match status" value="2"/>
</dbReference>
<dbReference type="GO" id="GO:0046872">
    <property type="term" value="F:metal ion binding"/>
    <property type="evidence" value="ECO:0007669"/>
    <property type="project" value="UniProtKB-KW"/>
</dbReference>
<protein>
    <recommendedName>
        <fullName evidence="7">Globin domain-containing protein</fullName>
    </recommendedName>
</protein>
<dbReference type="InterPro" id="IPR044399">
    <property type="entry name" value="Mb-like_M"/>
</dbReference>
<dbReference type="SUPFAM" id="SSF46458">
    <property type="entry name" value="Globin-like"/>
    <property type="match status" value="2"/>
</dbReference>
<name>A0A7R9QIW7_9ACAR</name>
<proteinExistence type="inferred from homology"/>
<evidence type="ECO:0000256" key="1">
    <source>
        <dbReference type="ARBA" id="ARBA00022448"/>
    </source>
</evidence>
<dbReference type="GO" id="GO:0020037">
    <property type="term" value="F:heme binding"/>
    <property type="evidence" value="ECO:0007669"/>
    <property type="project" value="InterPro"/>
</dbReference>
<sequence>MSGDELAVLRKTWDIYITDMATNGLFDENPTFRAWFPKMVGELRDNPAVIRNAESDFLFISGLIDNYIEQDKGEARKNLAKWSGCHHKNNVTAEMLGKFRDVLLDELKIKLDPEVMDEATNSTWAKFFETVMALLDENPTYRAWFPKIVGKLRDNPEVKRSSEVDFLFISGLIDNYIENEKSEARKNLAKWSGCHHTSKVTSEMLGKFRDIILDELKIKLGPEIMDEPASNTWAKFFQNIMASIYH</sequence>
<organism evidence="8">
    <name type="scientific">Oppiella nova</name>
    <dbReference type="NCBI Taxonomy" id="334625"/>
    <lineage>
        <taxon>Eukaryota</taxon>
        <taxon>Metazoa</taxon>
        <taxon>Ecdysozoa</taxon>
        <taxon>Arthropoda</taxon>
        <taxon>Chelicerata</taxon>
        <taxon>Arachnida</taxon>
        <taxon>Acari</taxon>
        <taxon>Acariformes</taxon>
        <taxon>Sarcoptiformes</taxon>
        <taxon>Oribatida</taxon>
        <taxon>Brachypylina</taxon>
        <taxon>Oppioidea</taxon>
        <taxon>Oppiidae</taxon>
        <taxon>Oppiella</taxon>
    </lineage>
</organism>
<evidence type="ECO:0000259" key="7">
    <source>
        <dbReference type="PROSITE" id="PS01033"/>
    </source>
</evidence>
<evidence type="ECO:0000313" key="8">
    <source>
        <dbReference type="EMBL" id="CAD7647266.1"/>
    </source>
</evidence>
<dbReference type="OrthoDB" id="436496at2759"/>
<keyword evidence="2 6" id="KW-0349">Heme</keyword>
<reference evidence="8" key="1">
    <citation type="submission" date="2020-11" db="EMBL/GenBank/DDBJ databases">
        <authorList>
            <person name="Tran Van P."/>
        </authorList>
    </citation>
    <scope>NUCLEOTIDE SEQUENCE</scope>
</reference>
<comment type="similarity">
    <text evidence="6">Belongs to the globin family.</text>
</comment>
<feature type="domain" description="Globin" evidence="7">
    <location>
        <begin position="1"/>
        <end position="140"/>
    </location>
</feature>
<dbReference type="GO" id="GO:0005344">
    <property type="term" value="F:oxygen carrier activity"/>
    <property type="evidence" value="ECO:0007669"/>
    <property type="project" value="UniProtKB-KW"/>
</dbReference>
<dbReference type="PANTHER" id="PTHR47217:SF1">
    <property type="entry name" value="GLOBIN-LIKE PROTEIN"/>
    <property type="match status" value="1"/>
</dbReference>
<evidence type="ECO:0000313" key="9">
    <source>
        <dbReference type="Proteomes" id="UP000728032"/>
    </source>
</evidence>
<dbReference type="Pfam" id="PF00042">
    <property type="entry name" value="Globin"/>
    <property type="match status" value="2"/>
</dbReference>
<keyword evidence="5" id="KW-0408">Iron</keyword>
<dbReference type="EMBL" id="OC917507">
    <property type="protein sequence ID" value="CAD7647266.1"/>
    <property type="molecule type" value="Genomic_DNA"/>
</dbReference>
<evidence type="ECO:0000256" key="6">
    <source>
        <dbReference type="RuleBase" id="RU000356"/>
    </source>
</evidence>